<evidence type="ECO:0000256" key="6">
    <source>
        <dbReference type="ARBA" id="ARBA00022694"/>
    </source>
</evidence>
<evidence type="ECO:0000256" key="5">
    <source>
        <dbReference type="ARBA" id="ARBA00022691"/>
    </source>
</evidence>
<comment type="caution">
    <text evidence="8">The sequence shown here is derived from an EMBL/GenBank/DDBJ whole genome shotgun (WGS) entry which is preliminary data.</text>
</comment>
<evidence type="ECO:0000256" key="2">
    <source>
        <dbReference type="ARBA" id="ARBA00011977"/>
    </source>
</evidence>
<feature type="compositionally biased region" description="Polar residues" evidence="7">
    <location>
        <begin position="75"/>
        <end position="89"/>
    </location>
</feature>
<feature type="compositionally biased region" description="Low complexity" evidence="7">
    <location>
        <begin position="62"/>
        <end position="74"/>
    </location>
</feature>
<dbReference type="InterPro" id="IPR029063">
    <property type="entry name" value="SAM-dependent_MTases_sf"/>
</dbReference>
<dbReference type="Gene3D" id="3.40.50.150">
    <property type="entry name" value="Vaccinia Virus protein VP39"/>
    <property type="match status" value="1"/>
</dbReference>
<evidence type="ECO:0000256" key="7">
    <source>
        <dbReference type="SAM" id="MobiDB-lite"/>
    </source>
</evidence>
<comment type="catalytic activity">
    <reaction evidence="1">
        <text>guanosine(46) in tRNA + S-adenosyl-L-methionine = N(7)-methylguanosine(46) in tRNA + S-adenosyl-L-homocysteine</text>
        <dbReference type="Rhea" id="RHEA:42708"/>
        <dbReference type="Rhea" id="RHEA-COMP:10188"/>
        <dbReference type="Rhea" id="RHEA-COMP:10189"/>
        <dbReference type="ChEBI" id="CHEBI:57856"/>
        <dbReference type="ChEBI" id="CHEBI:59789"/>
        <dbReference type="ChEBI" id="CHEBI:74269"/>
        <dbReference type="ChEBI" id="CHEBI:74480"/>
        <dbReference type="EC" id="2.1.1.33"/>
    </reaction>
</comment>
<dbReference type="SUPFAM" id="SSF53335">
    <property type="entry name" value="S-adenosyl-L-methionine-dependent methyltransferases"/>
    <property type="match status" value="1"/>
</dbReference>
<gene>
    <name evidence="8" type="ORF">ACHAWO_003061</name>
</gene>
<accession>A0ABD3NBY7</accession>
<sequence length="359" mass="40066">MAVLTLCSSTSRLMSLAATRSVSSSSHRTLTRGQLGFAIPSPFQSVLTPSLRMSTMKDDISTTEASDQSSSSDEGNTYTPPWSIPSNKPNSKAFARFRQHVNPLSRRYQMRTELPDDWPKCDFKNIHLPLYLDIGCGKGGFLLELVGRRHGNGVEGLSPGEDAYRAISRSMEDSTSQWLPDNMNYLGLEIRPGVSQYAQARVVKRGLDGKLSFVGCNANVDLDRLLTLYQDSAGSGVDQRLAFVSIQFPDPHFKKAHEKRRVVTPELVKTLAKFMKKGDAVFLQSDIKDALEAMREKFADEDGRLYFSEIECGQDGDAGEEDYNMKNPLGVPTEREVSVLSKDLPVYRTLFKRNDVDFN</sequence>
<dbReference type="InterPro" id="IPR003358">
    <property type="entry name" value="tRNA_(Gua-N-7)_MeTrfase_Trmb"/>
</dbReference>
<dbReference type="GO" id="GO:0008176">
    <property type="term" value="F:tRNA (guanine(46)-N7)-methyltransferase activity"/>
    <property type="evidence" value="ECO:0007669"/>
    <property type="project" value="UniProtKB-EC"/>
</dbReference>
<evidence type="ECO:0000313" key="8">
    <source>
        <dbReference type="EMBL" id="KAL3773574.1"/>
    </source>
</evidence>
<evidence type="ECO:0000256" key="3">
    <source>
        <dbReference type="ARBA" id="ARBA00022603"/>
    </source>
</evidence>
<dbReference type="Pfam" id="PF02390">
    <property type="entry name" value="Methyltransf_4"/>
    <property type="match status" value="1"/>
</dbReference>
<dbReference type="Proteomes" id="UP001530400">
    <property type="component" value="Unassembled WGS sequence"/>
</dbReference>
<keyword evidence="6" id="KW-0819">tRNA processing</keyword>
<evidence type="ECO:0000256" key="1">
    <source>
        <dbReference type="ARBA" id="ARBA00000142"/>
    </source>
</evidence>
<dbReference type="EC" id="2.1.1.33" evidence="2"/>
<feature type="region of interest" description="Disordered" evidence="7">
    <location>
        <begin position="57"/>
        <end position="89"/>
    </location>
</feature>
<protein>
    <recommendedName>
        <fullName evidence="2">tRNA (guanine(46)-N(7))-methyltransferase</fullName>
        <ecNumber evidence="2">2.1.1.33</ecNumber>
    </recommendedName>
</protein>
<evidence type="ECO:0000256" key="4">
    <source>
        <dbReference type="ARBA" id="ARBA00022679"/>
    </source>
</evidence>
<evidence type="ECO:0000313" key="9">
    <source>
        <dbReference type="Proteomes" id="UP001530400"/>
    </source>
</evidence>
<dbReference type="PROSITE" id="PS51625">
    <property type="entry name" value="SAM_MT_TRMB"/>
    <property type="match status" value="1"/>
</dbReference>
<dbReference type="EMBL" id="JALLPJ020001228">
    <property type="protein sequence ID" value="KAL3773574.1"/>
    <property type="molecule type" value="Genomic_DNA"/>
</dbReference>
<organism evidence="8 9">
    <name type="scientific">Cyclotella atomus</name>
    <dbReference type="NCBI Taxonomy" id="382360"/>
    <lineage>
        <taxon>Eukaryota</taxon>
        <taxon>Sar</taxon>
        <taxon>Stramenopiles</taxon>
        <taxon>Ochrophyta</taxon>
        <taxon>Bacillariophyta</taxon>
        <taxon>Coscinodiscophyceae</taxon>
        <taxon>Thalassiosirophycidae</taxon>
        <taxon>Stephanodiscales</taxon>
        <taxon>Stephanodiscaceae</taxon>
        <taxon>Cyclotella</taxon>
    </lineage>
</organism>
<proteinExistence type="predicted"/>
<name>A0ABD3NBY7_9STRA</name>
<dbReference type="AlphaFoldDB" id="A0ABD3NBY7"/>
<dbReference type="PANTHER" id="PTHR23417:SF21">
    <property type="entry name" value="TRNA (GUANINE-N(7)-)-METHYLTRANSFERASE"/>
    <property type="match status" value="1"/>
</dbReference>
<keyword evidence="3" id="KW-0489">Methyltransferase</keyword>
<keyword evidence="4" id="KW-0808">Transferase</keyword>
<keyword evidence="9" id="KW-1185">Reference proteome</keyword>
<keyword evidence="5" id="KW-0949">S-adenosyl-L-methionine</keyword>
<dbReference type="PANTHER" id="PTHR23417">
    <property type="entry name" value="3-DEOXY-D-MANNO-OCTULOSONIC-ACID TRANSFERASE/TRNA GUANINE-N 7 - -METHYLTRANSFERASE"/>
    <property type="match status" value="1"/>
</dbReference>
<reference evidence="8 9" key="1">
    <citation type="submission" date="2024-10" db="EMBL/GenBank/DDBJ databases">
        <title>Updated reference genomes for cyclostephanoid diatoms.</title>
        <authorList>
            <person name="Roberts W.R."/>
            <person name="Alverson A.J."/>
        </authorList>
    </citation>
    <scope>NUCLEOTIDE SEQUENCE [LARGE SCALE GENOMIC DNA]</scope>
    <source>
        <strain evidence="8 9">AJA010-31</strain>
    </source>
</reference>